<gene>
    <name evidence="1" type="ORF">BD310DRAFT_170757</name>
</gene>
<dbReference type="Proteomes" id="UP000292082">
    <property type="component" value="Unassembled WGS sequence"/>
</dbReference>
<organism evidence="1 2">
    <name type="scientific">Dichomitus squalens</name>
    <dbReference type="NCBI Taxonomy" id="114155"/>
    <lineage>
        <taxon>Eukaryota</taxon>
        <taxon>Fungi</taxon>
        <taxon>Dikarya</taxon>
        <taxon>Basidiomycota</taxon>
        <taxon>Agaricomycotina</taxon>
        <taxon>Agaricomycetes</taxon>
        <taxon>Polyporales</taxon>
        <taxon>Polyporaceae</taxon>
        <taxon>Dichomitus</taxon>
    </lineage>
</organism>
<sequence length="56" mass="5805">MGVPFCGPMEGGSQISDSVRTGIACPSCSEIFCAGSHPPRGSRCYCDRGASCSMTR</sequence>
<protein>
    <submittedName>
        <fullName evidence="1">Uncharacterized protein</fullName>
    </submittedName>
</protein>
<evidence type="ECO:0000313" key="1">
    <source>
        <dbReference type="EMBL" id="TBU53183.1"/>
    </source>
</evidence>
<keyword evidence="2" id="KW-1185">Reference proteome</keyword>
<proteinExistence type="predicted"/>
<dbReference type="AlphaFoldDB" id="A0A4V2K6R2"/>
<dbReference type="EMBL" id="ML145222">
    <property type="protein sequence ID" value="TBU53183.1"/>
    <property type="molecule type" value="Genomic_DNA"/>
</dbReference>
<accession>A0A4V2K6R2</accession>
<reference evidence="1 2" key="1">
    <citation type="submission" date="2019-01" db="EMBL/GenBank/DDBJ databases">
        <title>Draft genome sequences of three monokaryotic isolates of the white-rot basidiomycete fungus Dichomitus squalens.</title>
        <authorList>
            <consortium name="DOE Joint Genome Institute"/>
            <person name="Lopez S.C."/>
            <person name="Andreopoulos B."/>
            <person name="Pangilinan J."/>
            <person name="Lipzen A."/>
            <person name="Riley R."/>
            <person name="Ahrendt S."/>
            <person name="Ng V."/>
            <person name="Barry K."/>
            <person name="Daum C."/>
            <person name="Grigoriev I.V."/>
            <person name="Hilden K.S."/>
            <person name="Makela M.R."/>
            <person name="de Vries R.P."/>
        </authorList>
    </citation>
    <scope>NUCLEOTIDE SEQUENCE [LARGE SCALE GENOMIC DNA]</scope>
    <source>
        <strain evidence="1 2">CBS 464.89</strain>
    </source>
</reference>
<name>A0A4V2K6R2_9APHY</name>
<evidence type="ECO:0000313" key="2">
    <source>
        <dbReference type="Proteomes" id="UP000292082"/>
    </source>
</evidence>